<gene>
    <name evidence="3" type="ORF">MMEN_LOCUS9798</name>
</gene>
<feature type="compositionally biased region" description="Polar residues" evidence="1">
    <location>
        <begin position="89"/>
        <end position="98"/>
    </location>
</feature>
<proteinExistence type="predicted"/>
<accession>A0A8S4B3W6</accession>
<evidence type="ECO:0000256" key="2">
    <source>
        <dbReference type="SAM" id="Phobius"/>
    </source>
</evidence>
<protein>
    <submittedName>
        <fullName evidence="3">(Atlantic silverside) hypothetical protein</fullName>
    </submittedName>
</protein>
<feature type="transmembrane region" description="Helical" evidence="2">
    <location>
        <begin position="25"/>
        <end position="50"/>
    </location>
</feature>
<dbReference type="AlphaFoldDB" id="A0A8S4B3W6"/>
<keyword evidence="2" id="KW-0472">Membrane</keyword>
<keyword evidence="2" id="KW-0812">Transmembrane</keyword>
<evidence type="ECO:0000256" key="1">
    <source>
        <dbReference type="SAM" id="MobiDB-lite"/>
    </source>
</evidence>
<reference evidence="3" key="1">
    <citation type="submission" date="2021-05" db="EMBL/GenBank/DDBJ databases">
        <authorList>
            <person name="Tigano A."/>
        </authorList>
    </citation>
    <scope>NUCLEOTIDE SEQUENCE</scope>
</reference>
<comment type="caution">
    <text evidence="3">The sequence shown here is derived from an EMBL/GenBank/DDBJ whole genome shotgun (WGS) entry which is preliminary data.</text>
</comment>
<evidence type="ECO:0000313" key="4">
    <source>
        <dbReference type="Proteomes" id="UP000677803"/>
    </source>
</evidence>
<evidence type="ECO:0000313" key="3">
    <source>
        <dbReference type="EMBL" id="CAG5909825.1"/>
    </source>
</evidence>
<organism evidence="3 4">
    <name type="scientific">Menidia menidia</name>
    <name type="common">Atlantic silverside</name>
    <dbReference type="NCBI Taxonomy" id="238744"/>
    <lineage>
        <taxon>Eukaryota</taxon>
        <taxon>Metazoa</taxon>
        <taxon>Chordata</taxon>
        <taxon>Craniata</taxon>
        <taxon>Vertebrata</taxon>
        <taxon>Euteleostomi</taxon>
        <taxon>Actinopterygii</taxon>
        <taxon>Neopterygii</taxon>
        <taxon>Teleostei</taxon>
        <taxon>Neoteleostei</taxon>
        <taxon>Acanthomorphata</taxon>
        <taxon>Ovalentaria</taxon>
        <taxon>Atherinomorphae</taxon>
        <taxon>Atheriniformes</taxon>
        <taxon>Atherinopsidae</taxon>
        <taxon>Menidiinae</taxon>
        <taxon>Menidia</taxon>
    </lineage>
</organism>
<sequence length="183" mass="20213">MLLTEVPKKDPNSRVLLTKTDDFSILLYSLLAVSMLLVFISLALALVAFLKGRRAKLRSTEPMEAPQNRPNCVVQPITKLDIPVGLATMSPNDIQTSPGSPPNCEQPDDSSPTETCVCVHCFPDLRTLGQDSQRPLRGPYSFYQQAVLHKANIPKSEPVCTEETIQSSGLRVQEEAYGHHKNI</sequence>
<feature type="region of interest" description="Disordered" evidence="1">
    <location>
        <begin position="88"/>
        <end position="109"/>
    </location>
</feature>
<dbReference type="Proteomes" id="UP000677803">
    <property type="component" value="Unassembled WGS sequence"/>
</dbReference>
<name>A0A8S4B3W6_9TELE</name>
<keyword evidence="2" id="KW-1133">Transmembrane helix</keyword>
<dbReference type="EMBL" id="CAJRST010010001">
    <property type="protein sequence ID" value="CAG5909825.1"/>
    <property type="molecule type" value="Genomic_DNA"/>
</dbReference>
<dbReference type="OrthoDB" id="9934669at2759"/>
<keyword evidence="4" id="KW-1185">Reference proteome</keyword>